<dbReference type="GO" id="GO:0005743">
    <property type="term" value="C:mitochondrial inner membrane"/>
    <property type="evidence" value="ECO:0007669"/>
    <property type="project" value="TreeGrafter"/>
</dbReference>
<dbReference type="PANTHER" id="PTHR28062">
    <property type="entry name" value="K+-H+ EXCHANGE-LIKE PROTEIN"/>
    <property type="match status" value="1"/>
</dbReference>
<accession>A0AAN6U2V7</accession>
<evidence type="ECO:0000313" key="4">
    <source>
        <dbReference type="Proteomes" id="UP001302602"/>
    </source>
</evidence>
<feature type="region of interest" description="Disordered" evidence="1">
    <location>
        <begin position="274"/>
        <end position="294"/>
    </location>
</feature>
<keyword evidence="4" id="KW-1185">Reference proteome</keyword>
<keyword evidence="2" id="KW-1133">Transmembrane helix</keyword>
<proteinExistence type="predicted"/>
<protein>
    <recommendedName>
        <fullName evidence="5">Mitochondrial K+-H+ exchange-related-domain-containing protein</fullName>
    </recommendedName>
</protein>
<keyword evidence="2" id="KW-0812">Transmembrane</keyword>
<keyword evidence="2" id="KW-0472">Membrane</keyword>
<evidence type="ECO:0000256" key="2">
    <source>
        <dbReference type="SAM" id="Phobius"/>
    </source>
</evidence>
<dbReference type="GO" id="GO:0006813">
    <property type="term" value="P:potassium ion transport"/>
    <property type="evidence" value="ECO:0007669"/>
    <property type="project" value="TreeGrafter"/>
</dbReference>
<comment type="caution">
    <text evidence="3">The sequence shown here is derived from an EMBL/GenBank/DDBJ whole genome shotgun (WGS) entry which is preliminary data.</text>
</comment>
<dbReference type="InterPro" id="IPR018786">
    <property type="entry name" value="Mit_KHE1"/>
</dbReference>
<evidence type="ECO:0000256" key="1">
    <source>
        <dbReference type="SAM" id="MobiDB-lite"/>
    </source>
</evidence>
<feature type="region of interest" description="Disordered" evidence="1">
    <location>
        <begin position="201"/>
        <end position="234"/>
    </location>
</feature>
<name>A0AAN6U2V7_9PEZI</name>
<feature type="compositionally biased region" description="Polar residues" evidence="1">
    <location>
        <begin position="220"/>
        <end position="229"/>
    </location>
</feature>
<sequence>MRLYLLPISTRRTLLYCQRLDAPTSGKQTWSDWLQAKAARTWSGWEKKESGWQKQVVSYGNQVLRRIPYEEWGLKSVPPLSQRRMQVELNGNEKVEVVYPKTLLAMDRVPKLLRLLATERQALHKRRLVWCFIGMPITAPVALLPVVPNIPFFYLVYRAWSHWRALSGGKHIQFLLDNNLLALAPSPVLDEVYAQQKELLPSSPKPTIMDSNEKVVTDSDPLNSPNGAQNPDGETMLLSQAKGKEMTQALDLPQLEVELERAIWQVETAIKKRNAEVAAKAAQQTPSDDEEKSQ</sequence>
<organism evidence="3 4">
    <name type="scientific">Parathielavia appendiculata</name>
    <dbReference type="NCBI Taxonomy" id="2587402"/>
    <lineage>
        <taxon>Eukaryota</taxon>
        <taxon>Fungi</taxon>
        <taxon>Dikarya</taxon>
        <taxon>Ascomycota</taxon>
        <taxon>Pezizomycotina</taxon>
        <taxon>Sordariomycetes</taxon>
        <taxon>Sordariomycetidae</taxon>
        <taxon>Sordariales</taxon>
        <taxon>Chaetomiaceae</taxon>
        <taxon>Parathielavia</taxon>
    </lineage>
</organism>
<feature type="transmembrane region" description="Helical" evidence="2">
    <location>
        <begin position="128"/>
        <end position="147"/>
    </location>
</feature>
<dbReference type="GeneID" id="87825288"/>
<reference evidence="3" key="1">
    <citation type="journal article" date="2023" name="Mol. Phylogenet. Evol.">
        <title>Genome-scale phylogeny and comparative genomics of the fungal order Sordariales.</title>
        <authorList>
            <person name="Hensen N."/>
            <person name="Bonometti L."/>
            <person name="Westerberg I."/>
            <person name="Brannstrom I.O."/>
            <person name="Guillou S."/>
            <person name="Cros-Aarteil S."/>
            <person name="Calhoun S."/>
            <person name="Haridas S."/>
            <person name="Kuo A."/>
            <person name="Mondo S."/>
            <person name="Pangilinan J."/>
            <person name="Riley R."/>
            <person name="LaButti K."/>
            <person name="Andreopoulos B."/>
            <person name="Lipzen A."/>
            <person name="Chen C."/>
            <person name="Yan M."/>
            <person name="Daum C."/>
            <person name="Ng V."/>
            <person name="Clum A."/>
            <person name="Steindorff A."/>
            <person name="Ohm R.A."/>
            <person name="Martin F."/>
            <person name="Silar P."/>
            <person name="Natvig D.O."/>
            <person name="Lalanne C."/>
            <person name="Gautier V."/>
            <person name="Ament-Velasquez S.L."/>
            <person name="Kruys A."/>
            <person name="Hutchinson M.I."/>
            <person name="Powell A.J."/>
            <person name="Barry K."/>
            <person name="Miller A.N."/>
            <person name="Grigoriev I.V."/>
            <person name="Debuchy R."/>
            <person name="Gladieux P."/>
            <person name="Hiltunen Thoren M."/>
            <person name="Johannesson H."/>
        </authorList>
    </citation>
    <scope>NUCLEOTIDE SEQUENCE</scope>
    <source>
        <strain evidence="3">CBS 731.68</strain>
    </source>
</reference>
<dbReference type="RefSeq" id="XP_062649233.1">
    <property type="nucleotide sequence ID" value="XM_062788518.1"/>
</dbReference>
<evidence type="ECO:0000313" key="3">
    <source>
        <dbReference type="EMBL" id="KAK4125462.1"/>
    </source>
</evidence>
<dbReference type="GO" id="GO:1902600">
    <property type="term" value="P:proton transmembrane transport"/>
    <property type="evidence" value="ECO:0007669"/>
    <property type="project" value="TreeGrafter"/>
</dbReference>
<dbReference type="Proteomes" id="UP001302602">
    <property type="component" value="Unassembled WGS sequence"/>
</dbReference>
<dbReference type="EMBL" id="MU853225">
    <property type="protein sequence ID" value="KAK4125462.1"/>
    <property type="molecule type" value="Genomic_DNA"/>
</dbReference>
<dbReference type="AlphaFoldDB" id="A0AAN6U2V7"/>
<gene>
    <name evidence="3" type="ORF">N657DRAFT_567525</name>
</gene>
<evidence type="ECO:0008006" key="5">
    <source>
        <dbReference type="Google" id="ProtNLM"/>
    </source>
</evidence>
<dbReference type="PANTHER" id="PTHR28062:SF1">
    <property type="entry name" value="TRANSMEMBRANE PROTEIN"/>
    <property type="match status" value="1"/>
</dbReference>
<dbReference type="Pfam" id="PF10173">
    <property type="entry name" value="Mit_KHE1"/>
    <property type="match status" value="1"/>
</dbReference>
<reference evidence="3" key="2">
    <citation type="submission" date="2023-05" db="EMBL/GenBank/DDBJ databases">
        <authorList>
            <consortium name="Lawrence Berkeley National Laboratory"/>
            <person name="Steindorff A."/>
            <person name="Hensen N."/>
            <person name="Bonometti L."/>
            <person name="Westerberg I."/>
            <person name="Brannstrom I.O."/>
            <person name="Guillou S."/>
            <person name="Cros-Aarteil S."/>
            <person name="Calhoun S."/>
            <person name="Haridas S."/>
            <person name="Kuo A."/>
            <person name="Mondo S."/>
            <person name="Pangilinan J."/>
            <person name="Riley R."/>
            <person name="Labutti K."/>
            <person name="Andreopoulos B."/>
            <person name="Lipzen A."/>
            <person name="Chen C."/>
            <person name="Yanf M."/>
            <person name="Daum C."/>
            <person name="Ng V."/>
            <person name="Clum A."/>
            <person name="Ohm R."/>
            <person name="Martin F."/>
            <person name="Silar P."/>
            <person name="Natvig D."/>
            <person name="Lalanne C."/>
            <person name="Gautier V."/>
            <person name="Ament-Velasquez S.L."/>
            <person name="Kruys A."/>
            <person name="Hutchinson M.I."/>
            <person name="Powell A.J."/>
            <person name="Barry K."/>
            <person name="Miller A.N."/>
            <person name="Grigoriev I.V."/>
            <person name="Debuchy R."/>
            <person name="Gladieux P."/>
            <person name="Thoren M.H."/>
            <person name="Johannesson H."/>
        </authorList>
    </citation>
    <scope>NUCLEOTIDE SEQUENCE</scope>
    <source>
        <strain evidence="3">CBS 731.68</strain>
    </source>
</reference>